<dbReference type="eggNOG" id="COG2271">
    <property type="taxonomic scope" value="Bacteria"/>
</dbReference>
<feature type="transmembrane region" description="Helical" evidence="6">
    <location>
        <begin position="12"/>
        <end position="29"/>
    </location>
</feature>
<dbReference type="SUPFAM" id="SSF103473">
    <property type="entry name" value="MFS general substrate transporter"/>
    <property type="match status" value="1"/>
</dbReference>
<feature type="transmembrane region" description="Helical" evidence="6">
    <location>
        <begin position="232"/>
        <end position="253"/>
    </location>
</feature>
<gene>
    <name evidence="8" type="ordered locus">Jden_0303</name>
</gene>
<keyword evidence="3 6" id="KW-0812">Transmembrane</keyword>
<feature type="transmembrane region" description="Helical" evidence="6">
    <location>
        <begin position="144"/>
        <end position="164"/>
    </location>
</feature>
<evidence type="ECO:0000256" key="6">
    <source>
        <dbReference type="SAM" id="Phobius"/>
    </source>
</evidence>
<feature type="transmembrane region" description="Helical" evidence="6">
    <location>
        <begin position="112"/>
        <end position="132"/>
    </location>
</feature>
<dbReference type="EMBL" id="CP001706">
    <property type="protein sequence ID" value="ACV07975.1"/>
    <property type="molecule type" value="Genomic_DNA"/>
</dbReference>
<dbReference type="KEGG" id="jde:Jden_0303"/>
<feature type="transmembrane region" description="Helical" evidence="6">
    <location>
        <begin position="298"/>
        <end position="317"/>
    </location>
</feature>
<keyword evidence="5 6" id="KW-0472">Membrane</keyword>
<dbReference type="HOGENOM" id="CLU_001265_62_1_11"/>
<feature type="transmembrane region" description="Helical" evidence="6">
    <location>
        <begin position="82"/>
        <end position="100"/>
    </location>
</feature>
<dbReference type="PROSITE" id="PS50850">
    <property type="entry name" value="MFS"/>
    <property type="match status" value="1"/>
</dbReference>
<evidence type="ECO:0000256" key="1">
    <source>
        <dbReference type="ARBA" id="ARBA00004651"/>
    </source>
</evidence>
<comment type="subcellular location">
    <subcellularLocation>
        <location evidence="1">Cell membrane</location>
        <topology evidence="1">Multi-pass membrane protein</topology>
    </subcellularLocation>
</comment>
<evidence type="ECO:0000313" key="8">
    <source>
        <dbReference type="EMBL" id="ACV07975.1"/>
    </source>
</evidence>
<dbReference type="InterPro" id="IPR036259">
    <property type="entry name" value="MFS_trans_sf"/>
</dbReference>
<evidence type="ECO:0000256" key="2">
    <source>
        <dbReference type="ARBA" id="ARBA00022475"/>
    </source>
</evidence>
<keyword evidence="4 6" id="KW-1133">Transmembrane helix</keyword>
<protein>
    <submittedName>
        <fullName evidence="8">Major facilitator superfamily MFS_1</fullName>
    </submittedName>
</protein>
<sequence>MAVSAPAYSLRRAYVVWGAATAAYIAAVVHRTSLGVAGLEAAARFDVPATTLSMFIVVQLLVYAGAQIPVGMALDKLGARRLIAVGALLMGLGQFGMAFAESVPVALAARVLIGAGDATTFVSVLKIIAAWFPPRRAPLLGQITGQIAQLGQIISAVPFVVLLHGTSWPVAFSVLGIVGFAAFTWVLTWVRDAPAQPPTTAAGVRLRPIDFVPASPDVRPVRGAFRTAGSWLGFWTHMVTAFSFNVFIFLWGYPFLLRGQELSQTQASTLFTVMTLVAMVSGPLIGEYCARHPLRRSWLVFAVTGALVVAWLSVLIPTTPRPLWHLVLFVVTLAVGGPASLIGLDYARTSNPVERLGVGSGLANMGGFVGGFLCIFAVGVALDLVAPAGDYTLADFRVAFSVLAVPFIAATIGVIVMRRATRREYAQRGITVPRVREAWDVYRTRKH</sequence>
<feature type="transmembrane region" description="Helical" evidence="6">
    <location>
        <begin position="265"/>
        <end position="286"/>
    </location>
</feature>
<dbReference type="STRING" id="471856.Jden_0303"/>
<dbReference type="InterPro" id="IPR050189">
    <property type="entry name" value="MFS_Efflux_Transporters"/>
</dbReference>
<dbReference type="PANTHER" id="PTHR43124:SF3">
    <property type="entry name" value="CHLORAMPHENICOL EFFLUX PUMP RV0191"/>
    <property type="match status" value="1"/>
</dbReference>
<feature type="transmembrane region" description="Helical" evidence="6">
    <location>
        <begin position="170"/>
        <end position="190"/>
    </location>
</feature>
<evidence type="ECO:0000259" key="7">
    <source>
        <dbReference type="PROSITE" id="PS50850"/>
    </source>
</evidence>
<dbReference type="OrthoDB" id="4332123at2"/>
<keyword evidence="9" id="KW-1185">Reference proteome</keyword>
<dbReference type="GO" id="GO:0022857">
    <property type="term" value="F:transmembrane transporter activity"/>
    <property type="evidence" value="ECO:0007669"/>
    <property type="project" value="InterPro"/>
</dbReference>
<feature type="transmembrane region" description="Helical" evidence="6">
    <location>
        <begin position="365"/>
        <end position="386"/>
    </location>
</feature>
<accession>C7QZ67</accession>
<proteinExistence type="predicted"/>
<evidence type="ECO:0000313" key="9">
    <source>
        <dbReference type="Proteomes" id="UP000000628"/>
    </source>
</evidence>
<organism evidence="8 9">
    <name type="scientific">Jonesia denitrificans (strain ATCC 14870 / DSM 20603 / BCRC 15368 / CIP 55.134 / JCM 11481 / NBRC 15587 / NCTC 10816 / Prevot 55134)</name>
    <name type="common">Listeria denitrificans</name>
    <dbReference type="NCBI Taxonomy" id="471856"/>
    <lineage>
        <taxon>Bacteria</taxon>
        <taxon>Bacillati</taxon>
        <taxon>Actinomycetota</taxon>
        <taxon>Actinomycetes</taxon>
        <taxon>Micrococcales</taxon>
        <taxon>Jonesiaceae</taxon>
        <taxon>Jonesia</taxon>
    </lineage>
</organism>
<feature type="transmembrane region" description="Helical" evidence="6">
    <location>
        <begin position="398"/>
        <end position="417"/>
    </location>
</feature>
<keyword evidence="2" id="KW-1003">Cell membrane</keyword>
<name>C7QZ67_JONDD</name>
<evidence type="ECO:0000256" key="4">
    <source>
        <dbReference type="ARBA" id="ARBA00022989"/>
    </source>
</evidence>
<reference evidence="8 9" key="1">
    <citation type="journal article" date="2009" name="Stand. Genomic Sci.">
        <title>Complete genome sequence of Jonesia denitrificans type strain (Prevot 55134).</title>
        <authorList>
            <person name="Pukall R."/>
            <person name="Gehrich-Schroter G."/>
            <person name="Lapidus A."/>
            <person name="Nolan M."/>
            <person name="Glavina Del Rio T."/>
            <person name="Lucas S."/>
            <person name="Chen F."/>
            <person name="Tice H."/>
            <person name="Pitluck S."/>
            <person name="Cheng J.F."/>
            <person name="Copeland A."/>
            <person name="Saunders E."/>
            <person name="Brettin T."/>
            <person name="Detter J.C."/>
            <person name="Bruce D."/>
            <person name="Goodwin L."/>
            <person name="Pati A."/>
            <person name="Ivanova N."/>
            <person name="Mavromatis K."/>
            <person name="Ovchinnikova G."/>
            <person name="Chen A."/>
            <person name="Palaniappan K."/>
            <person name="Land M."/>
            <person name="Hauser L."/>
            <person name="Chang Y.J."/>
            <person name="Jeffries C.D."/>
            <person name="Chain P."/>
            <person name="Goker M."/>
            <person name="Bristow J."/>
            <person name="Eisen J.A."/>
            <person name="Markowitz V."/>
            <person name="Hugenholtz P."/>
            <person name="Kyrpides N.C."/>
            <person name="Klenk H.P."/>
            <person name="Han C."/>
        </authorList>
    </citation>
    <scope>NUCLEOTIDE SEQUENCE [LARGE SCALE GENOMIC DNA]</scope>
    <source>
        <strain evidence="9">ATCC 14870 / DSM 20603 / BCRC 15368 / CIP 55.134 / JCM 11481 / NBRC 15587 / NCTC 10816 / Prevot 55134</strain>
    </source>
</reference>
<dbReference type="CDD" id="cd06174">
    <property type="entry name" value="MFS"/>
    <property type="match status" value="1"/>
</dbReference>
<dbReference type="RefSeq" id="WP_015770604.1">
    <property type="nucleotide sequence ID" value="NC_013174.1"/>
</dbReference>
<feature type="transmembrane region" description="Helical" evidence="6">
    <location>
        <begin position="49"/>
        <end position="70"/>
    </location>
</feature>
<dbReference type="Pfam" id="PF07690">
    <property type="entry name" value="MFS_1"/>
    <property type="match status" value="1"/>
</dbReference>
<evidence type="ECO:0000256" key="5">
    <source>
        <dbReference type="ARBA" id="ARBA00023136"/>
    </source>
</evidence>
<dbReference type="InterPro" id="IPR020846">
    <property type="entry name" value="MFS_dom"/>
</dbReference>
<dbReference type="AlphaFoldDB" id="C7QZ67"/>
<feature type="domain" description="Major facilitator superfamily (MFS) profile" evidence="7">
    <location>
        <begin position="16"/>
        <end position="422"/>
    </location>
</feature>
<dbReference type="InterPro" id="IPR011701">
    <property type="entry name" value="MFS"/>
</dbReference>
<feature type="transmembrane region" description="Helical" evidence="6">
    <location>
        <begin position="323"/>
        <end position="344"/>
    </location>
</feature>
<dbReference type="PANTHER" id="PTHR43124">
    <property type="entry name" value="PURINE EFFLUX PUMP PBUE"/>
    <property type="match status" value="1"/>
</dbReference>
<dbReference type="GO" id="GO:0005886">
    <property type="term" value="C:plasma membrane"/>
    <property type="evidence" value="ECO:0007669"/>
    <property type="project" value="UniProtKB-SubCell"/>
</dbReference>
<dbReference type="Gene3D" id="1.20.1250.20">
    <property type="entry name" value="MFS general substrate transporter like domains"/>
    <property type="match status" value="2"/>
</dbReference>
<evidence type="ECO:0000256" key="3">
    <source>
        <dbReference type="ARBA" id="ARBA00022692"/>
    </source>
</evidence>
<dbReference type="Proteomes" id="UP000000628">
    <property type="component" value="Chromosome"/>
</dbReference>